<evidence type="ECO:0000313" key="3">
    <source>
        <dbReference type="Proteomes" id="UP001596456"/>
    </source>
</evidence>
<accession>A0ABW2KY36</accession>
<feature type="region of interest" description="Disordered" evidence="1">
    <location>
        <begin position="172"/>
        <end position="199"/>
    </location>
</feature>
<proteinExistence type="predicted"/>
<dbReference type="PANTHER" id="PTHR38657:SF1">
    <property type="entry name" value="SLR1343 PROTEIN"/>
    <property type="match status" value="1"/>
</dbReference>
<dbReference type="Gene3D" id="1.10.579.10">
    <property type="entry name" value="DNA Cyclobutane Dipyrimidine Photolyase, subunit A, domain 3"/>
    <property type="match status" value="1"/>
</dbReference>
<name>A0ABW2KY36_9PROT</name>
<dbReference type="EMBL" id="JBHTCM010000012">
    <property type="protein sequence ID" value="MFC7334101.1"/>
    <property type="molecule type" value="Genomic_DNA"/>
</dbReference>
<dbReference type="InterPro" id="IPR036134">
    <property type="entry name" value="Crypto/Photolyase_FAD-like_sf"/>
</dbReference>
<dbReference type="Pfam" id="PF04244">
    <property type="entry name" value="DPRP"/>
    <property type="match status" value="1"/>
</dbReference>
<dbReference type="RefSeq" id="WP_377359658.1">
    <property type="nucleotide sequence ID" value="NZ_JBHTCM010000012.1"/>
</dbReference>
<dbReference type="PANTHER" id="PTHR38657">
    <property type="entry name" value="SLR1343 PROTEIN"/>
    <property type="match status" value="1"/>
</dbReference>
<gene>
    <name evidence="2" type="ORF">ACFQPS_13090</name>
</gene>
<dbReference type="InterPro" id="IPR052551">
    <property type="entry name" value="UV-DNA_repair_photolyase"/>
</dbReference>
<reference evidence="3" key="1">
    <citation type="journal article" date="2019" name="Int. J. Syst. Evol. Microbiol.">
        <title>The Global Catalogue of Microorganisms (GCM) 10K type strain sequencing project: providing services to taxonomists for standard genome sequencing and annotation.</title>
        <authorList>
            <consortium name="The Broad Institute Genomics Platform"/>
            <consortium name="The Broad Institute Genome Sequencing Center for Infectious Disease"/>
            <person name="Wu L."/>
            <person name="Ma J."/>
        </authorList>
    </citation>
    <scope>NUCLEOTIDE SEQUENCE [LARGE SCALE GENOMIC DNA]</scope>
    <source>
        <strain evidence="3">CGMCC 1.16275</strain>
    </source>
</reference>
<protein>
    <submittedName>
        <fullName evidence="2">Cryptochrome/photolyase family protein</fullName>
    </submittedName>
</protein>
<keyword evidence="3" id="KW-1185">Reference proteome</keyword>
<dbReference type="Proteomes" id="UP001596456">
    <property type="component" value="Unassembled WGS sequence"/>
</dbReference>
<organism evidence="2 3">
    <name type="scientific">Rhodocista pekingensis</name>
    <dbReference type="NCBI Taxonomy" id="201185"/>
    <lineage>
        <taxon>Bacteria</taxon>
        <taxon>Pseudomonadati</taxon>
        <taxon>Pseudomonadota</taxon>
        <taxon>Alphaproteobacteria</taxon>
        <taxon>Rhodospirillales</taxon>
        <taxon>Azospirillaceae</taxon>
        <taxon>Rhodocista</taxon>
    </lineage>
</organism>
<sequence length="527" mass="59520">MPGTLRFVLGDQLGRGISSLRGLDPDADTVLLAEVAAETEYVPHHPKKIALILAAMRHFSAGLRAEGVRVDHVRLDDPGNSGSFRGELLRAVERHRPDRIVVTFPGEWRVWTDMKGWEAAAGVPVEIRDDDRFFCPPRRFRAWAAGRRQFRMEFFYREMRRETGLLLTPDGEPEGGAWNYDAENRRPLPRGLEPPPRFSEPPDALTAEVLALVRARFPDRFGELEPFRFAVTAAGAEAAFEHFVRHALRHFGDYQDAMAAGQDTLFHAVISPYLNIGLLDPRTVCRRVEAEYRAGRVPLNAAEGFIRQILGWREYVRGLYWLRMPAYAETNALGATRDLPGFFWTGETPMTCLRQVIDQTRREAYAHHIQRLMVTGNFALLAGLAPRQVEDWYLAVYADAFEWVELPNVHGMVLHADGGVMASKPYAASGKYIDRMSDYCGRCRFDVRRTTGPDACPLNFLYWSFLMDQRERLQGNPRMAMIYRTLDRMAPATQDAVRADAARFLAGLGTADPPAPSAQPSLLEKDA</sequence>
<dbReference type="InterPro" id="IPR007357">
    <property type="entry name" value="PhrB-like"/>
</dbReference>
<dbReference type="Gene3D" id="3.40.50.620">
    <property type="entry name" value="HUPs"/>
    <property type="match status" value="1"/>
</dbReference>
<dbReference type="Gene3D" id="1.10.10.1710">
    <property type="entry name" value="Deoxyribodipyrimidine photolyase-related"/>
    <property type="match status" value="1"/>
</dbReference>
<dbReference type="Gene3D" id="1.25.40.80">
    <property type="match status" value="1"/>
</dbReference>
<evidence type="ECO:0000256" key="1">
    <source>
        <dbReference type="SAM" id="MobiDB-lite"/>
    </source>
</evidence>
<dbReference type="SUPFAM" id="SSF48173">
    <property type="entry name" value="Cryptochrome/photolyase FAD-binding domain"/>
    <property type="match status" value="1"/>
</dbReference>
<evidence type="ECO:0000313" key="2">
    <source>
        <dbReference type="EMBL" id="MFC7334101.1"/>
    </source>
</evidence>
<dbReference type="InterPro" id="IPR014729">
    <property type="entry name" value="Rossmann-like_a/b/a_fold"/>
</dbReference>
<comment type="caution">
    <text evidence="2">The sequence shown here is derived from an EMBL/GenBank/DDBJ whole genome shotgun (WGS) entry which is preliminary data.</text>
</comment>